<evidence type="ECO:0000313" key="3">
    <source>
        <dbReference type="Proteomes" id="UP000776651"/>
    </source>
</evidence>
<keyword evidence="3" id="KW-1185">Reference proteome</keyword>
<feature type="region of interest" description="Disordered" evidence="1">
    <location>
        <begin position="1"/>
        <end position="22"/>
    </location>
</feature>
<proteinExistence type="predicted"/>
<evidence type="ECO:0000256" key="1">
    <source>
        <dbReference type="SAM" id="MobiDB-lite"/>
    </source>
</evidence>
<evidence type="ECO:0000313" key="2">
    <source>
        <dbReference type="EMBL" id="MBX7488020.1"/>
    </source>
</evidence>
<comment type="caution">
    <text evidence="2">The sequence shown here is derived from an EMBL/GenBank/DDBJ whole genome shotgun (WGS) entry which is preliminary data.</text>
</comment>
<sequence length="112" mass="12698">MSKRPAHKARRRPPFFHPAMPRTRTDGWSVSRQCEFLVQLYVAGSVGIAAQRVGMTRVSAYRLRDRADGAGFAFAWDHVLTPPGTGHMARPKPDWRKVTNEELIRRAEEGLV</sequence>
<reference evidence="2 3" key="1">
    <citation type="submission" date="2021-08" db="EMBL/GenBank/DDBJ databases">
        <title>Comparative Genomics Analysis of the Genus Qipengyuania Reveals Extensive Genetic Diversity and Metabolic Versatility, Including the Description of Fifteen Novel Species.</title>
        <authorList>
            <person name="Liu Y."/>
        </authorList>
    </citation>
    <scope>NUCLEOTIDE SEQUENCE [LARGE SCALE GENOMIC DNA]</scope>
    <source>
        <strain evidence="2 3">GH25</strain>
    </source>
</reference>
<gene>
    <name evidence="2" type="ORF">K3177_05805</name>
</gene>
<evidence type="ECO:0008006" key="4">
    <source>
        <dbReference type="Google" id="ProtNLM"/>
    </source>
</evidence>
<feature type="compositionally biased region" description="Basic residues" evidence="1">
    <location>
        <begin position="1"/>
        <end position="14"/>
    </location>
</feature>
<dbReference type="EMBL" id="JAIGNQ010000002">
    <property type="protein sequence ID" value="MBX7488020.1"/>
    <property type="molecule type" value="Genomic_DNA"/>
</dbReference>
<name>A0ABS7JDB7_9SPHN</name>
<accession>A0ABS7JDB7</accession>
<dbReference type="Proteomes" id="UP000776651">
    <property type="component" value="Unassembled WGS sequence"/>
</dbReference>
<protein>
    <recommendedName>
        <fullName evidence="4">Helix-turn-helix domain-containing protein</fullName>
    </recommendedName>
</protein>
<dbReference type="RefSeq" id="WP_221597538.1">
    <property type="nucleotide sequence ID" value="NZ_JAIGNQ010000002.1"/>
</dbReference>
<organism evidence="2 3">
    <name type="scientific">Qipengyuania pacifica</name>
    <dbReference type="NCBI Taxonomy" id="2860199"/>
    <lineage>
        <taxon>Bacteria</taxon>
        <taxon>Pseudomonadati</taxon>
        <taxon>Pseudomonadota</taxon>
        <taxon>Alphaproteobacteria</taxon>
        <taxon>Sphingomonadales</taxon>
        <taxon>Erythrobacteraceae</taxon>
        <taxon>Qipengyuania</taxon>
    </lineage>
</organism>